<dbReference type="EMBL" id="BLXT01005381">
    <property type="protein sequence ID" value="GFO22367.1"/>
    <property type="molecule type" value="Genomic_DNA"/>
</dbReference>
<protein>
    <submittedName>
        <fullName evidence="1">Uncharacterized protein</fullName>
    </submittedName>
</protein>
<sequence>MVMVVERFGLVRSLCIASPRQYYDLRVSDLPSGQGVGGGARTRNGKVPADFRLANLRYRKYSRHQHHNIAAMGVQRSSMYKRG</sequence>
<keyword evidence="2" id="KW-1185">Reference proteome</keyword>
<proteinExistence type="predicted"/>
<evidence type="ECO:0000313" key="1">
    <source>
        <dbReference type="EMBL" id="GFO22367.1"/>
    </source>
</evidence>
<organism evidence="1 2">
    <name type="scientific">Plakobranchus ocellatus</name>
    <dbReference type="NCBI Taxonomy" id="259542"/>
    <lineage>
        <taxon>Eukaryota</taxon>
        <taxon>Metazoa</taxon>
        <taxon>Spiralia</taxon>
        <taxon>Lophotrochozoa</taxon>
        <taxon>Mollusca</taxon>
        <taxon>Gastropoda</taxon>
        <taxon>Heterobranchia</taxon>
        <taxon>Euthyneura</taxon>
        <taxon>Panpulmonata</taxon>
        <taxon>Sacoglossa</taxon>
        <taxon>Placobranchoidea</taxon>
        <taxon>Plakobranchidae</taxon>
        <taxon>Plakobranchus</taxon>
    </lineage>
</organism>
<reference evidence="1 2" key="1">
    <citation type="journal article" date="2021" name="Elife">
        <title>Chloroplast acquisition without the gene transfer in kleptoplastic sea slugs, Plakobranchus ocellatus.</title>
        <authorList>
            <person name="Maeda T."/>
            <person name="Takahashi S."/>
            <person name="Yoshida T."/>
            <person name="Shimamura S."/>
            <person name="Takaki Y."/>
            <person name="Nagai Y."/>
            <person name="Toyoda A."/>
            <person name="Suzuki Y."/>
            <person name="Arimoto A."/>
            <person name="Ishii H."/>
            <person name="Satoh N."/>
            <person name="Nishiyama T."/>
            <person name="Hasebe M."/>
            <person name="Maruyama T."/>
            <person name="Minagawa J."/>
            <person name="Obokata J."/>
            <person name="Shigenobu S."/>
        </authorList>
    </citation>
    <scope>NUCLEOTIDE SEQUENCE [LARGE SCALE GENOMIC DNA]</scope>
</reference>
<comment type="caution">
    <text evidence="1">The sequence shown here is derived from an EMBL/GenBank/DDBJ whole genome shotgun (WGS) entry which is preliminary data.</text>
</comment>
<gene>
    <name evidence="1" type="ORF">PoB_004887200</name>
</gene>
<dbReference type="AlphaFoldDB" id="A0AAV4BTP3"/>
<accession>A0AAV4BTP3</accession>
<evidence type="ECO:0000313" key="2">
    <source>
        <dbReference type="Proteomes" id="UP000735302"/>
    </source>
</evidence>
<dbReference type="Proteomes" id="UP000735302">
    <property type="component" value="Unassembled WGS sequence"/>
</dbReference>
<name>A0AAV4BTP3_9GAST</name>